<comment type="catalytic activity">
    <reaction evidence="9">
        <text>Release of signal peptides from bacterial membrane prolipoproteins. Hydrolyzes -Xaa-Yaa-Zaa-|-(S,diacylglyceryl)Cys-, in which Xaa is hydrophobic (preferably Leu), and Yaa (Ala or Ser) and Zaa (Gly or Ala) have small, neutral side chains.</text>
        <dbReference type="EC" id="3.4.23.36"/>
    </reaction>
</comment>
<comment type="caution">
    <text evidence="9">Lacks conserved residue(s) required for the propagation of feature annotation.</text>
</comment>
<dbReference type="PANTHER" id="PTHR33695:SF1">
    <property type="entry name" value="LIPOPROTEIN SIGNAL PEPTIDASE"/>
    <property type="match status" value="1"/>
</dbReference>
<dbReference type="GO" id="GO:0006508">
    <property type="term" value="P:proteolysis"/>
    <property type="evidence" value="ECO:0007669"/>
    <property type="project" value="UniProtKB-KW"/>
</dbReference>
<keyword evidence="5 9" id="KW-0064">Aspartyl protease</keyword>
<comment type="caution">
    <text evidence="10">The sequence shown here is derived from an EMBL/GenBank/DDBJ whole genome shotgun (WGS) entry which is preliminary data.</text>
</comment>
<dbReference type="Pfam" id="PF01252">
    <property type="entry name" value="Peptidase_A8"/>
    <property type="match status" value="1"/>
</dbReference>
<dbReference type="EMBL" id="AMSG01000014">
    <property type="protein sequence ID" value="EKF54819.1"/>
    <property type="molecule type" value="Genomic_DNA"/>
</dbReference>
<dbReference type="OrthoDB" id="9810259at2"/>
<proteinExistence type="inferred from homology"/>
<accession>K2PTC3</accession>
<evidence type="ECO:0000256" key="8">
    <source>
        <dbReference type="ARBA" id="ARBA00023136"/>
    </source>
</evidence>
<comment type="similarity">
    <text evidence="1 9">Belongs to the peptidase A8 family.</text>
</comment>
<evidence type="ECO:0000256" key="5">
    <source>
        <dbReference type="ARBA" id="ARBA00022750"/>
    </source>
</evidence>
<keyword evidence="11" id="KW-1185">Reference proteome</keyword>
<evidence type="ECO:0000256" key="4">
    <source>
        <dbReference type="ARBA" id="ARBA00022692"/>
    </source>
</evidence>
<feature type="active site" evidence="9">
    <location>
        <position position="184"/>
    </location>
</feature>
<dbReference type="EC" id="3.4.23.36" evidence="9"/>
<gene>
    <name evidence="9" type="primary">lspA</name>
    <name evidence="10" type="ORF">I215_10290</name>
</gene>
<dbReference type="STRING" id="555500.I215_10290"/>
<comment type="function">
    <text evidence="9">This protein specifically catalyzes the removal of signal peptides from prolipoproteins.</text>
</comment>
<comment type="pathway">
    <text evidence="9">Protein modification; lipoprotein biosynthesis (signal peptide cleavage).</text>
</comment>
<evidence type="ECO:0000256" key="2">
    <source>
        <dbReference type="ARBA" id="ARBA00022475"/>
    </source>
</evidence>
<evidence type="ECO:0000256" key="1">
    <source>
        <dbReference type="ARBA" id="ARBA00006139"/>
    </source>
</evidence>
<comment type="subcellular location">
    <subcellularLocation>
        <location evidence="9">Cell membrane</location>
        <topology evidence="9">Multi-pass membrane protein</topology>
    </subcellularLocation>
</comment>
<keyword evidence="3 9" id="KW-0645">Protease</keyword>
<feature type="transmembrane region" description="Helical" evidence="9">
    <location>
        <begin position="179"/>
        <end position="197"/>
    </location>
</feature>
<organism evidence="10 11">
    <name type="scientific">Galbibacter marinus</name>
    <dbReference type="NCBI Taxonomy" id="555500"/>
    <lineage>
        <taxon>Bacteria</taxon>
        <taxon>Pseudomonadati</taxon>
        <taxon>Bacteroidota</taxon>
        <taxon>Flavobacteriia</taxon>
        <taxon>Flavobacteriales</taxon>
        <taxon>Flavobacteriaceae</taxon>
        <taxon>Galbibacter</taxon>
    </lineage>
</organism>
<reference evidence="10 11" key="1">
    <citation type="journal article" date="2012" name="J. Bacteriol.">
        <title>Genome Sequence of Galbibacter marinum Type Strain ck-I2-15.</title>
        <authorList>
            <person name="Lai Q."/>
            <person name="Li C."/>
            <person name="Shao Z."/>
        </authorList>
    </citation>
    <scope>NUCLEOTIDE SEQUENCE [LARGE SCALE GENOMIC DNA]</scope>
    <source>
        <strain evidence="11">ck-I2-15</strain>
    </source>
</reference>
<dbReference type="PANTHER" id="PTHR33695">
    <property type="entry name" value="LIPOPROTEIN SIGNAL PEPTIDASE"/>
    <property type="match status" value="1"/>
</dbReference>
<dbReference type="GO" id="GO:0004190">
    <property type="term" value="F:aspartic-type endopeptidase activity"/>
    <property type="evidence" value="ECO:0007669"/>
    <property type="project" value="UniProtKB-UniRule"/>
</dbReference>
<dbReference type="InterPro" id="IPR001872">
    <property type="entry name" value="Peptidase_A8"/>
</dbReference>
<dbReference type="GO" id="GO:0005886">
    <property type="term" value="C:plasma membrane"/>
    <property type="evidence" value="ECO:0007669"/>
    <property type="project" value="UniProtKB-SubCell"/>
</dbReference>
<protein>
    <recommendedName>
        <fullName evidence="9">Lipoprotein signal peptidase</fullName>
        <ecNumber evidence="9">3.4.23.36</ecNumber>
    </recommendedName>
    <alternativeName>
        <fullName evidence="9">Prolipoprotein signal peptidase</fullName>
    </alternativeName>
    <alternativeName>
        <fullName evidence="9">Signal peptidase II</fullName>
        <shortName evidence="9">SPase II</shortName>
    </alternativeName>
</protein>
<dbReference type="UniPathway" id="UPA00665"/>
<evidence type="ECO:0000256" key="6">
    <source>
        <dbReference type="ARBA" id="ARBA00022801"/>
    </source>
</evidence>
<evidence type="ECO:0000256" key="7">
    <source>
        <dbReference type="ARBA" id="ARBA00022989"/>
    </source>
</evidence>
<dbReference type="HAMAP" id="MF_00161">
    <property type="entry name" value="LspA"/>
    <property type="match status" value="1"/>
</dbReference>
<dbReference type="NCBIfam" id="NF011369">
    <property type="entry name" value="PRK14788.1"/>
    <property type="match status" value="1"/>
</dbReference>
<evidence type="ECO:0000313" key="11">
    <source>
        <dbReference type="Proteomes" id="UP000007364"/>
    </source>
</evidence>
<feature type="active site" evidence="9">
    <location>
        <position position="150"/>
    </location>
</feature>
<evidence type="ECO:0000256" key="9">
    <source>
        <dbReference type="HAMAP-Rule" id="MF_00161"/>
    </source>
</evidence>
<keyword evidence="7 9" id="KW-1133">Transmembrane helix</keyword>
<dbReference type="Proteomes" id="UP000007364">
    <property type="component" value="Unassembled WGS sequence"/>
</dbReference>
<feature type="transmembrane region" description="Helical" evidence="9">
    <location>
        <begin position="70"/>
        <end position="88"/>
    </location>
</feature>
<dbReference type="PATRIC" id="fig|555500.3.peg.2124"/>
<name>K2PTC3_9FLAO</name>
<feature type="transmembrane region" description="Helical" evidence="9">
    <location>
        <begin position="100"/>
        <end position="123"/>
    </location>
</feature>
<sequence length="206" mass="23077">MSLRKASIIIVLVLLIDQISKVYIKTNFVLGEFVEVFSWFKILFIENEGAAWGTKISDIIPFVSDEAGKLSLTIFRLIAICGIGYWLYSSIKNGGTKTLIWAQALIFAGALGNIIDSVFYGLIFDESYGQVATLFSDNPYSSLFHGRVVDMLYFPLIDTFWPEWVPWLGGKSLRFFEPVFNIADTAISTGVGILLVFNKKAFPSEE</sequence>
<keyword evidence="2 9" id="KW-1003">Cell membrane</keyword>
<keyword evidence="4 9" id="KW-0812">Transmembrane</keyword>
<dbReference type="eggNOG" id="COG0597">
    <property type="taxonomic scope" value="Bacteria"/>
</dbReference>
<keyword evidence="8 9" id="KW-0472">Membrane</keyword>
<dbReference type="AlphaFoldDB" id="K2PTC3"/>
<evidence type="ECO:0000256" key="3">
    <source>
        <dbReference type="ARBA" id="ARBA00022670"/>
    </source>
</evidence>
<evidence type="ECO:0000313" key="10">
    <source>
        <dbReference type="EMBL" id="EKF54819.1"/>
    </source>
</evidence>
<keyword evidence="10" id="KW-0449">Lipoprotein</keyword>
<dbReference type="RefSeq" id="WP_008991900.1">
    <property type="nucleotide sequence ID" value="NZ_AMSG01000014.1"/>
</dbReference>
<keyword evidence="6 9" id="KW-0378">Hydrolase</keyword>